<accession>A0ABR9TRN8</accession>
<sequence length="241" mass="27775">MIMHSIGERIKQSMENKGFTPYKLHKLTSVSQSTIGRILKNENEPNRSTIEAISKVLEVNPDWITTGEGVKAKKYTENEEEVIKNKNGNKFQELPNGKFIMTVPLVPVRAYAQYISECSEVELIDGYNEVNFYVDKYARGNYVAFEIKGDSMDNGGLYDNPEGCITLCRELSRMHWDSLRDSKYGWVIVHKDTIICKDIVDQDLEKGTITCHSRNKSPEYQDFKIELNDVLQIFKVIKRTF</sequence>
<organism evidence="5 6">
    <name type="scientific">Flavobacterium hungaricum</name>
    <dbReference type="NCBI Taxonomy" id="2082725"/>
    <lineage>
        <taxon>Bacteria</taxon>
        <taxon>Pseudomonadati</taxon>
        <taxon>Bacteroidota</taxon>
        <taxon>Flavobacteriia</taxon>
        <taxon>Flavobacteriales</taxon>
        <taxon>Flavobacteriaceae</taxon>
        <taxon>Flavobacterium</taxon>
    </lineage>
</organism>
<reference evidence="5 6" key="1">
    <citation type="submission" date="2018-07" db="EMBL/GenBank/DDBJ databases">
        <title>Genome assembly of strain KB82.</title>
        <authorList>
            <person name="Kukolya J."/>
            <person name="Horvath B."/>
            <person name="Nagy I."/>
            <person name="Toth A."/>
        </authorList>
    </citation>
    <scope>NUCLEOTIDE SEQUENCE [LARGE SCALE GENOMIC DNA]</scope>
    <source>
        <strain evidence="5 6">Kb82</strain>
    </source>
</reference>
<keyword evidence="1" id="KW-0805">Transcription regulation</keyword>
<protein>
    <submittedName>
        <fullName evidence="5">XRE family transcriptional regulator</fullName>
    </submittedName>
</protein>
<evidence type="ECO:0000313" key="6">
    <source>
        <dbReference type="Proteomes" id="UP000640614"/>
    </source>
</evidence>
<dbReference type="SMART" id="SM00530">
    <property type="entry name" value="HTH_XRE"/>
    <property type="match status" value="1"/>
</dbReference>
<dbReference type="PANTHER" id="PTHR40661">
    <property type="match status" value="1"/>
</dbReference>
<dbReference type="CDD" id="cd00093">
    <property type="entry name" value="HTH_XRE"/>
    <property type="match status" value="1"/>
</dbReference>
<proteinExistence type="predicted"/>
<evidence type="ECO:0000259" key="4">
    <source>
        <dbReference type="PROSITE" id="PS50943"/>
    </source>
</evidence>
<dbReference type="InterPro" id="IPR010982">
    <property type="entry name" value="Lambda_DNA-bd_dom_sf"/>
</dbReference>
<evidence type="ECO:0000313" key="5">
    <source>
        <dbReference type="EMBL" id="MBE8727941.1"/>
    </source>
</evidence>
<dbReference type="Pfam" id="PF01381">
    <property type="entry name" value="HTH_3"/>
    <property type="match status" value="1"/>
</dbReference>
<gene>
    <name evidence="5" type="ORF">C4F50_23745</name>
</gene>
<dbReference type="InterPro" id="IPR001387">
    <property type="entry name" value="Cro/C1-type_HTH"/>
</dbReference>
<dbReference type="Gene3D" id="1.10.260.40">
    <property type="entry name" value="lambda repressor-like DNA-binding domains"/>
    <property type="match status" value="1"/>
</dbReference>
<feature type="domain" description="HTH cro/C1-type" evidence="4">
    <location>
        <begin position="10"/>
        <end position="64"/>
    </location>
</feature>
<evidence type="ECO:0000256" key="3">
    <source>
        <dbReference type="ARBA" id="ARBA00023163"/>
    </source>
</evidence>
<keyword evidence="6" id="KW-1185">Reference proteome</keyword>
<dbReference type="EMBL" id="PRDM01000006">
    <property type="protein sequence ID" value="MBE8727941.1"/>
    <property type="molecule type" value="Genomic_DNA"/>
</dbReference>
<comment type="caution">
    <text evidence="5">The sequence shown here is derived from an EMBL/GenBank/DDBJ whole genome shotgun (WGS) entry which is preliminary data.</text>
</comment>
<dbReference type="Gene3D" id="2.10.109.10">
    <property type="entry name" value="Umud Fragment, subunit A"/>
    <property type="match status" value="1"/>
</dbReference>
<dbReference type="PANTHER" id="PTHR40661:SF1">
    <property type="entry name" value="HTH CRO_C1-TYPE DOMAIN-CONTAINING PROTEIN"/>
    <property type="match status" value="1"/>
</dbReference>
<keyword evidence="3" id="KW-0804">Transcription</keyword>
<evidence type="ECO:0000256" key="1">
    <source>
        <dbReference type="ARBA" id="ARBA00023015"/>
    </source>
</evidence>
<dbReference type="SUPFAM" id="SSF47413">
    <property type="entry name" value="lambda repressor-like DNA-binding domains"/>
    <property type="match status" value="1"/>
</dbReference>
<dbReference type="PROSITE" id="PS50943">
    <property type="entry name" value="HTH_CROC1"/>
    <property type="match status" value="1"/>
</dbReference>
<keyword evidence="2" id="KW-0238">DNA-binding</keyword>
<evidence type="ECO:0000256" key="2">
    <source>
        <dbReference type="ARBA" id="ARBA00023125"/>
    </source>
</evidence>
<name>A0ABR9TRN8_9FLAO</name>
<dbReference type="Proteomes" id="UP000640614">
    <property type="component" value="Unassembled WGS sequence"/>
</dbReference>